<keyword evidence="7" id="KW-0964">Secreted</keyword>
<keyword evidence="7" id="KW-0134">Cell wall</keyword>
<dbReference type="Gene3D" id="1.20.140.40">
    <property type="entry name" value="Invertase/pectin methylesterase inhibitor family protein"/>
    <property type="match status" value="1"/>
</dbReference>
<comment type="caution">
    <text evidence="9">The sequence shown here is derived from an EMBL/GenBank/DDBJ whole genome shotgun (WGS) entry which is preliminary data.</text>
</comment>
<dbReference type="EC" id="3.1.1.11" evidence="7"/>
<feature type="chain" id="PRO_5044972765" description="Pectinesterase" evidence="7">
    <location>
        <begin position="22"/>
        <end position="660"/>
    </location>
</feature>
<dbReference type="InterPro" id="IPR012334">
    <property type="entry name" value="Pectin_lyas_fold"/>
</dbReference>
<dbReference type="InterPro" id="IPR033131">
    <property type="entry name" value="Pectinesterase_Asp_AS"/>
</dbReference>
<dbReference type="InterPro" id="IPR006501">
    <property type="entry name" value="Pectinesterase_inhib_dom"/>
</dbReference>
<keyword evidence="4 7" id="KW-0378">Hydrolase</keyword>
<dbReference type="InterPro" id="IPR018040">
    <property type="entry name" value="Pectinesterase_Tyr_AS"/>
</dbReference>
<dbReference type="Pfam" id="PF01095">
    <property type="entry name" value="Pectinesterase"/>
    <property type="match status" value="1"/>
</dbReference>
<feature type="signal peptide" evidence="7">
    <location>
        <begin position="1"/>
        <end position="21"/>
    </location>
</feature>
<keyword evidence="7" id="KW-0732">Signal</keyword>
<dbReference type="SMART" id="SM00856">
    <property type="entry name" value="PMEI"/>
    <property type="match status" value="1"/>
</dbReference>
<comment type="catalytic activity">
    <reaction evidence="7">
        <text>[(1-&gt;4)-alpha-D-galacturonosyl methyl ester](n) + n H2O = [(1-&gt;4)-alpha-D-galacturonosyl](n) + n methanol + n H(+)</text>
        <dbReference type="Rhea" id="RHEA:22380"/>
        <dbReference type="Rhea" id="RHEA-COMP:14570"/>
        <dbReference type="Rhea" id="RHEA-COMP:14573"/>
        <dbReference type="ChEBI" id="CHEBI:15377"/>
        <dbReference type="ChEBI" id="CHEBI:15378"/>
        <dbReference type="ChEBI" id="CHEBI:17790"/>
        <dbReference type="ChEBI" id="CHEBI:140522"/>
        <dbReference type="ChEBI" id="CHEBI:140523"/>
        <dbReference type="EC" id="3.1.1.11"/>
    </reaction>
</comment>
<evidence type="ECO:0000256" key="7">
    <source>
        <dbReference type="RuleBase" id="RU000589"/>
    </source>
</evidence>
<name>A0ABR2E128_9ROSI</name>
<keyword evidence="10" id="KW-1185">Reference proteome</keyword>
<dbReference type="Pfam" id="PF04043">
    <property type="entry name" value="PMEI"/>
    <property type="match status" value="1"/>
</dbReference>
<evidence type="ECO:0000256" key="4">
    <source>
        <dbReference type="ARBA" id="ARBA00022801"/>
    </source>
</evidence>
<dbReference type="PROSITE" id="PS00503">
    <property type="entry name" value="PECTINESTERASE_2"/>
    <property type="match status" value="1"/>
</dbReference>
<comment type="similarity">
    <text evidence="2">In the N-terminal section; belongs to the PMEI family.</text>
</comment>
<dbReference type="Proteomes" id="UP001472677">
    <property type="component" value="Unassembled WGS sequence"/>
</dbReference>
<organism evidence="9 10">
    <name type="scientific">Hibiscus sabdariffa</name>
    <name type="common">roselle</name>
    <dbReference type="NCBI Taxonomy" id="183260"/>
    <lineage>
        <taxon>Eukaryota</taxon>
        <taxon>Viridiplantae</taxon>
        <taxon>Streptophyta</taxon>
        <taxon>Embryophyta</taxon>
        <taxon>Tracheophyta</taxon>
        <taxon>Spermatophyta</taxon>
        <taxon>Magnoliopsida</taxon>
        <taxon>eudicotyledons</taxon>
        <taxon>Gunneridae</taxon>
        <taxon>Pentapetalae</taxon>
        <taxon>rosids</taxon>
        <taxon>malvids</taxon>
        <taxon>Malvales</taxon>
        <taxon>Malvaceae</taxon>
        <taxon>Malvoideae</taxon>
        <taxon>Hibiscus</taxon>
    </lineage>
</organism>
<dbReference type="InterPro" id="IPR000070">
    <property type="entry name" value="Pectinesterase_cat"/>
</dbReference>
<evidence type="ECO:0000259" key="8">
    <source>
        <dbReference type="SMART" id="SM00856"/>
    </source>
</evidence>
<dbReference type="SUPFAM" id="SSF101148">
    <property type="entry name" value="Plant invertase/pectin methylesterase inhibitor"/>
    <property type="match status" value="1"/>
</dbReference>
<sequence>MGKAIIGVCAVILVAMVVAVAVGVTRSRSGRSEGELEASKKAVKTICQPTHYKEECEKSLAGSNTTDPKELIKAGLEAAIREIEKVVNNSDTIQDAAKDQRTRYALEDCKELMGYSINDLKKSFNQLNSSGVSRLDVYVENLRIWMGGSITFQQTCLYGFENASTVAGEKMKKLLNTSQMLTSNGLNMVSIIPELIRDLNFPGLTRAGGGTRKLLAKDGFPSWVSFRQRMLLQQNPTPNVVVAKDGSGKYTSINQALKDVPINNASPFVIYIKAGVYNERVYVNNNMFNVVFIGDGPTKTVITGNVNSVDGPTTYNTATVSIHADHNFMAKNIGFQNSAGAIKHQAVALLVQCDQAVFYNCQMDGYQDTLYSHSHRQFYRDCTILGTIDFIFGNGAAVFQNCKMIVRKPLDNQQCIVTAQGRKEQMDASGFVLQNCIISGAPDYLPVKGRFKTYLGRPWEQFSRTIIMQSQLDDIIMPEGWMPWNINMYIDTLWYAEFGNRGPGAGQTNRVKWKGIQKITAAQAQQFTPGVFLIGGDWIPKSGVPYTAGMTNENNGRKTTKNKCARLGSGRLHETDRCKENIWKIYCLLDTYGSFPSDIAKGRIESEQARFFVLNLSSPPYLSTWKQGSPWNMVLDSAIQARPTPFPVGGSNNIESRRWS</sequence>
<dbReference type="NCBIfam" id="TIGR01614">
    <property type="entry name" value="PME_inhib"/>
    <property type="match status" value="1"/>
</dbReference>
<evidence type="ECO:0000313" key="9">
    <source>
        <dbReference type="EMBL" id="KAK8548749.1"/>
    </source>
</evidence>
<keyword evidence="7" id="KW-0961">Cell wall biogenesis/degradation</keyword>
<evidence type="ECO:0000256" key="2">
    <source>
        <dbReference type="ARBA" id="ARBA00006027"/>
    </source>
</evidence>
<dbReference type="InterPro" id="IPR035513">
    <property type="entry name" value="Invertase/methylesterase_inhib"/>
</dbReference>
<evidence type="ECO:0000313" key="10">
    <source>
        <dbReference type="Proteomes" id="UP001472677"/>
    </source>
</evidence>
<evidence type="ECO:0000256" key="6">
    <source>
        <dbReference type="PROSITE-ProRule" id="PRU10040"/>
    </source>
</evidence>
<evidence type="ECO:0000256" key="1">
    <source>
        <dbReference type="ARBA" id="ARBA00005184"/>
    </source>
</evidence>
<protein>
    <recommendedName>
        <fullName evidence="7">Pectinesterase</fullName>
        <ecNumber evidence="7">3.1.1.11</ecNumber>
    </recommendedName>
</protein>
<dbReference type="EMBL" id="JBBPBM010000021">
    <property type="protein sequence ID" value="KAK8548749.1"/>
    <property type="molecule type" value="Genomic_DNA"/>
</dbReference>
<accession>A0ABR2E128</accession>
<comment type="similarity">
    <text evidence="3">In the C-terminal section; belongs to the pectinesterase family.</text>
</comment>
<comment type="subcellular location">
    <subcellularLocation>
        <location evidence="7">Secreted</location>
        <location evidence="7">Cell wall</location>
    </subcellularLocation>
</comment>
<dbReference type="Gene3D" id="2.160.20.10">
    <property type="entry name" value="Single-stranded right-handed beta-helix, Pectin lyase-like"/>
    <property type="match status" value="1"/>
</dbReference>
<feature type="domain" description="Pectinesterase inhibitor" evidence="8">
    <location>
        <begin position="38"/>
        <end position="188"/>
    </location>
</feature>
<keyword evidence="5 7" id="KW-0063">Aspartyl esterase</keyword>
<comment type="function">
    <text evidence="7">Acts in the modification of cell walls via demethylesterification of cell wall pectin.</text>
</comment>
<dbReference type="PROSITE" id="PS00800">
    <property type="entry name" value="PECTINESTERASE_1"/>
    <property type="match status" value="1"/>
</dbReference>
<comment type="pathway">
    <text evidence="1 7">Glycan metabolism; pectin degradation; 2-dehydro-3-deoxy-D-gluconate from pectin: step 1/5.</text>
</comment>
<dbReference type="PANTHER" id="PTHR31707">
    <property type="entry name" value="PECTINESTERASE"/>
    <property type="match status" value="1"/>
</dbReference>
<evidence type="ECO:0000256" key="5">
    <source>
        <dbReference type="ARBA" id="ARBA00023085"/>
    </source>
</evidence>
<gene>
    <name evidence="9" type="ORF">V6N12_061655</name>
</gene>
<dbReference type="CDD" id="cd15798">
    <property type="entry name" value="PMEI-like_3"/>
    <property type="match status" value="1"/>
</dbReference>
<feature type="active site" evidence="6">
    <location>
        <position position="389"/>
    </location>
</feature>
<reference evidence="9 10" key="1">
    <citation type="journal article" date="2024" name="G3 (Bethesda)">
        <title>Genome assembly of Hibiscus sabdariffa L. provides insights into metabolisms of medicinal natural products.</title>
        <authorList>
            <person name="Kim T."/>
        </authorList>
    </citation>
    <scope>NUCLEOTIDE SEQUENCE [LARGE SCALE GENOMIC DNA]</scope>
    <source>
        <strain evidence="9">TK-2024</strain>
        <tissue evidence="9">Old leaves</tissue>
    </source>
</reference>
<dbReference type="SUPFAM" id="SSF51126">
    <property type="entry name" value="Pectin lyase-like"/>
    <property type="match status" value="1"/>
</dbReference>
<proteinExistence type="inferred from homology"/>
<dbReference type="InterPro" id="IPR011050">
    <property type="entry name" value="Pectin_lyase_fold/virulence"/>
</dbReference>
<evidence type="ECO:0000256" key="3">
    <source>
        <dbReference type="ARBA" id="ARBA00007786"/>
    </source>
</evidence>